<dbReference type="InterPro" id="IPR004097">
    <property type="entry name" value="DHHA2"/>
</dbReference>
<dbReference type="SMART" id="SM00220">
    <property type="entry name" value="S_TKc"/>
    <property type="match status" value="1"/>
</dbReference>
<dbReference type="AlphaFoldDB" id="A0A834XNB7"/>
<evidence type="ECO:0000256" key="10">
    <source>
        <dbReference type="ARBA" id="ARBA00022840"/>
    </source>
</evidence>
<keyword evidence="5" id="KW-0812">Transmembrane</keyword>
<dbReference type="Gene3D" id="3.30.200.20">
    <property type="entry name" value="Phosphorylase Kinase, domain 1"/>
    <property type="match status" value="1"/>
</dbReference>
<evidence type="ECO:0000256" key="11">
    <source>
        <dbReference type="ARBA" id="ARBA00022989"/>
    </source>
</evidence>
<keyword evidence="6" id="KW-0479">Metal-binding</keyword>
<comment type="similarity">
    <text evidence="17">Belongs to the protein kinase superfamily. Tyr protein kinase family. Insulin receptor subfamily.</text>
</comment>
<dbReference type="FunFam" id="2.60.120.260:FF:000007">
    <property type="entry name" value="Discoidin domain receptor tyrosine kinase 1"/>
    <property type="match status" value="1"/>
</dbReference>
<evidence type="ECO:0000256" key="5">
    <source>
        <dbReference type="ARBA" id="ARBA00022692"/>
    </source>
</evidence>
<dbReference type="InterPro" id="IPR011009">
    <property type="entry name" value="Kinase-like_dom_sf"/>
</dbReference>
<keyword evidence="15" id="KW-0325">Glycoprotein</keyword>
<dbReference type="SMART" id="SM01131">
    <property type="entry name" value="DHHA2"/>
    <property type="match status" value="1"/>
</dbReference>
<dbReference type="PROSITE" id="PS50022">
    <property type="entry name" value="FA58C_3"/>
    <property type="match status" value="1"/>
</dbReference>
<dbReference type="CDD" id="cd00057">
    <property type="entry name" value="FA58C"/>
    <property type="match status" value="1"/>
</dbReference>
<dbReference type="Gene3D" id="2.60.120.260">
    <property type="entry name" value="Galactose-binding domain-like"/>
    <property type="match status" value="1"/>
</dbReference>
<dbReference type="InterPro" id="IPR001667">
    <property type="entry name" value="DDH_dom"/>
</dbReference>
<evidence type="ECO:0000256" key="1">
    <source>
        <dbReference type="ARBA" id="ARBA00001936"/>
    </source>
</evidence>
<dbReference type="PROSITE" id="PS01286">
    <property type="entry name" value="FA58C_2"/>
    <property type="match status" value="1"/>
</dbReference>
<feature type="domain" description="Protein kinase" evidence="18">
    <location>
        <begin position="980"/>
        <end position="1262"/>
    </location>
</feature>
<evidence type="ECO:0000256" key="13">
    <source>
        <dbReference type="ARBA" id="ARBA00023157"/>
    </source>
</evidence>
<evidence type="ECO:0000256" key="8">
    <source>
        <dbReference type="ARBA" id="ARBA00022741"/>
    </source>
</evidence>
<evidence type="ECO:0000259" key="19">
    <source>
        <dbReference type="PROSITE" id="PS50022"/>
    </source>
</evidence>
<proteinExistence type="inferred from homology"/>
<dbReference type="Gene3D" id="3.90.1640.10">
    <property type="entry name" value="inorganic pyrophosphatase (n-terminal core)"/>
    <property type="match status" value="1"/>
</dbReference>
<dbReference type="Proteomes" id="UP000639338">
    <property type="component" value="Unassembled WGS sequence"/>
</dbReference>
<dbReference type="Pfam" id="PF02833">
    <property type="entry name" value="DHHA2"/>
    <property type="match status" value="1"/>
</dbReference>
<keyword evidence="14" id="KW-0675">Receptor</keyword>
<keyword evidence="21" id="KW-1185">Reference proteome</keyword>
<evidence type="ECO:0008006" key="22">
    <source>
        <dbReference type="Google" id="ProtNLM"/>
    </source>
</evidence>
<keyword evidence="9" id="KW-0378">Hydrolase</keyword>
<dbReference type="InterPro" id="IPR000719">
    <property type="entry name" value="Prot_kinase_dom"/>
</dbReference>
<keyword evidence="11" id="KW-1133">Transmembrane helix</keyword>
<protein>
    <recommendedName>
        <fullName evidence="22">Discoidin domain-containing receptor 2</fullName>
    </recommendedName>
</protein>
<dbReference type="GO" id="GO:0005737">
    <property type="term" value="C:cytoplasm"/>
    <property type="evidence" value="ECO:0007669"/>
    <property type="project" value="InterPro"/>
</dbReference>
<dbReference type="InterPro" id="IPR048525">
    <property type="entry name" value="DDR1-2_DS-like"/>
</dbReference>
<dbReference type="Gene3D" id="3.10.310.20">
    <property type="entry name" value="DHHA2 domain"/>
    <property type="match status" value="1"/>
</dbReference>
<dbReference type="InterPro" id="IPR008979">
    <property type="entry name" value="Galactose-bd-like_sf"/>
</dbReference>
<dbReference type="InterPro" id="IPR001245">
    <property type="entry name" value="Ser-Thr/Tyr_kinase_cat_dom"/>
</dbReference>
<dbReference type="InterPro" id="IPR038222">
    <property type="entry name" value="DHHA2_dom_sf"/>
</dbReference>
<evidence type="ECO:0000256" key="7">
    <source>
        <dbReference type="ARBA" id="ARBA00022729"/>
    </source>
</evidence>
<dbReference type="OrthoDB" id="6071166at2759"/>
<evidence type="ECO:0000256" key="17">
    <source>
        <dbReference type="ARBA" id="ARBA00061639"/>
    </source>
</evidence>
<dbReference type="GO" id="GO:0005886">
    <property type="term" value="C:plasma membrane"/>
    <property type="evidence" value="ECO:0007669"/>
    <property type="project" value="UniProtKB-SubCell"/>
</dbReference>
<gene>
    <name evidence="20" type="ORF">HCN44_001245</name>
</gene>
<dbReference type="Pfam" id="PF21114">
    <property type="entry name" value="DDR1-2_DS-like"/>
    <property type="match status" value="1"/>
</dbReference>
<dbReference type="PRINTS" id="PR00109">
    <property type="entry name" value="TYRKINASE"/>
</dbReference>
<dbReference type="InterPro" id="IPR050122">
    <property type="entry name" value="RTK"/>
</dbReference>
<dbReference type="GO" id="GO:0005518">
    <property type="term" value="F:collagen binding"/>
    <property type="evidence" value="ECO:0007669"/>
    <property type="project" value="TreeGrafter"/>
</dbReference>
<dbReference type="InterPro" id="IPR038763">
    <property type="entry name" value="DHH_sf"/>
</dbReference>
<keyword evidence="4" id="KW-1003">Cell membrane</keyword>
<dbReference type="GO" id="GO:0051897">
    <property type="term" value="P:positive regulation of phosphatidylinositol 3-kinase/protein kinase B signal transduction"/>
    <property type="evidence" value="ECO:0007669"/>
    <property type="project" value="TreeGrafter"/>
</dbReference>
<dbReference type="Pfam" id="PF01368">
    <property type="entry name" value="DHH"/>
    <property type="match status" value="1"/>
</dbReference>
<dbReference type="InterPro" id="IPR000421">
    <property type="entry name" value="FA58C"/>
</dbReference>
<accession>A0A834XNB7</accession>
<evidence type="ECO:0000256" key="16">
    <source>
        <dbReference type="ARBA" id="ARBA00023211"/>
    </source>
</evidence>
<dbReference type="SUPFAM" id="SSF56112">
    <property type="entry name" value="Protein kinase-like (PK-like)"/>
    <property type="match status" value="1"/>
</dbReference>
<keyword evidence="12" id="KW-0472">Membrane</keyword>
<keyword evidence="16" id="KW-0464">Manganese</keyword>
<keyword evidence="7" id="KW-0732">Signal</keyword>
<organism evidence="20 21">
    <name type="scientific">Aphidius gifuensis</name>
    <name type="common">Parasitoid wasp</name>
    <dbReference type="NCBI Taxonomy" id="684658"/>
    <lineage>
        <taxon>Eukaryota</taxon>
        <taxon>Metazoa</taxon>
        <taxon>Ecdysozoa</taxon>
        <taxon>Arthropoda</taxon>
        <taxon>Hexapoda</taxon>
        <taxon>Insecta</taxon>
        <taxon>Pterygota</taxon>
        <taxon>Neoptera</taxon>
        <taxon>Endopterygota</taxon>
        <taxon>Hymenoptera</taxon>
        <taxon>Apocrita</taxon>
        <taxon>Ichneumonoidea</taxon>
        <taxon>Braconidae</taxon>
        <taxon>Aphidiinae</taxon>
        <taxon>Aphidius</taxon>
    </lineage>
</organism>
<evidence type="ECO:0000256" key="3">
    <source>
        <dbReference type="ARBA" id="ARBA00010331"/>
    </source>
</evidence>
<dbReference type="PANTHER" id="PTHR24416:SF580">
    <property type="entry name" value="DISCOIDIN DOMAIN RECEPTOR, ISOFORM F"/>
    <property type="match status" value="1"/>
</dbReference>
<evidence type="ECO:0000256" key="4">
    <source>
        <dbReference type="ARBA" id="ARBA00022475"/>
    </source>
</evidence>
<keyword evidence="13" id="KW-1015">Disulfide bond</keyword>
<sequence length="1263" mass="143421">MSLEKLNEYEKIHVVLGNETCDLDSAVCSIVQAYWIYQQCQNENIDFPPVLPILNVPKSKFNIKTEVTYFFKLNGIPLESLIFRDQVDLKELNDRKKLVLYLVDHHTPSEHDMSLADSVVQVIDHRPQDPNWLWTGRVINLTKVGSCATLIAKNIIEKNKSFIDQQIASLLIGPILLDTCSLSPEAARATQTDIEIIEQLELLANLPSTKDHRETLHSRILNAKSDISTLTPNDLILKDLKFVNGIPIPGFPILVQEFLNLNRALDAVNSFTSERECRITILLGMDFKEDAVKRDLAVFSFLPNELENKIIEALNNNSSKLELTLVETMSKENWCLRLYKQANVRATHKCVFPLGMEEGKIPDDAISASSSYETKSVGPQNARIRQEKNGGAWCPKAQISSDIREYLEIDLTKDHLITWTETQGRFGNGQGQEYAESFFLEYWRNSKWHQYKTISGDRILRGNSNTYLVEKQKLELPFVASRVRFVPYSQHPRTVCMRVEIYGCSWEQRIVKYKAPKAAAFGPGGANVEDISYDGRFDIDGSSMIDGIGQLVDGILGDDPHSSSNLAHWVGWSNINPIIIIFEFMDIRIFENCTIYAANAPVRGIEVFQNIKLSFSKDGDEYDVPLNINIEEKSLYSPGIIPISISLKSRISKFIKIQLEPRSKWLLLSEITFTSFSQLLNSSQDVQDQTVDQYLLDIKNETTIIDGSQFPLNIDNITETISTTTVITPDAFPVNPRWSQTYIGLISGTLTVLALLLTCGIFVMKLRGRNKVALLQKHTALLCGTSTPGITLNVKDIKLPTPIVVNGTQSSRLTGSIKSIKGRSNSITSYDTTLRGDIIDPYQTTGQRDIVNEYEHCSVYAEKTYKLLFPDERFSGNKTDYADVSEFNNETIALHQEHDKTLILDIPQPPTPYAHKTSKYAHGHSSKNQKVYESYYAATDILTIKRREQHTGSSLFTSFYIEDHNNVDPFDIPHISRHRLRILDKIGEGSFGFVHLCEAKNIQSPDSGTTKNRQLVIVRSLWRGVTDSLKKDFMKDMYVLAQIRDPNIARIIALVEEEPFGAVFEYGDLGDLPDFIRSQERAGLDSPLGYSRLMKFITHIASGMKYLESLNIAHCDLSSRNCVVGKNLSIKVSDHAMYCSKYDREYYVNECYSKIPLRWMAWEAVLLAKKSCQADVWSYATTVWEILTYCEDLPFSEMTSEQVLENCGKYYHSGVSDKARVLSQPSICTRDLYRMMTKCWNKHADSRPSFEEIYIFLKHLSLE</sequence>
<dbReference type="SUPFAM" id="SSF64182">
    <property type="entry name" value="DHH phosphoesterases"/>
    <property type="match status" value="1"/>
</dbReference>
<comment type="similarity">
    <text evidence="3">Belongs to the PPase class C family. Prune subfamily.</text>
</comment>
<dbReference type="Pfam" id="PF07714">
    <property type="entry name" value="PK_Tyr_Ser-Thr"/>
    <property type="match status" value="1"/>
</dbReference>
<evidence type="ECO:0000256" key="2">
    <source>
        <dbReference type="ARBA" id="ARBA00004251"/>
    </source>
</evidence>
<comment type="caution">
    <text evidence="20">The sequence shown here is derived from an EMBL/GenBank/DDBJ whole genome shotgun (WGS) entry which is preliminary data.</text>
</comment>
<evidence type="ECO:0000256" key="14">
    <source>
        <dbReference type="ARBA" id="ARBA00023170"/>
    </source>
</evidence>
<evidence type="ECO:0000256" key="15">
    <source>
        <dbReference type="ARBA" id="ARBA00023180"/>
    </source>
</evidence>
<dbReference type="Gene3D" id="2.60.120.1190">
    <property type="match status" value="1"/>
</dbReference>
<dbReference type="GO" id="GO:0038062">
    <property type="term" value="F:protein tyrosine kinase collagen receptor activity"/>
    <property type="evidence" value="ECO:0007669"/>
    <property type="project" value="TreeGrafter"/>
</dbReference>
<name>A0A834XNB7_APHGI</name>
<dbReference type="GO" id="GO:0016462">
    <property type="term" value="F:pyrophosphatase activity"/>
    <property type="evidence" value="ECO:0007669"/>
    <property type="project" value="InterPro"/>
</dbReference>
<feature type="domain" description="F5/8 type C" evidence="19">
    <location>
        <begin position="350"/>
        <end position="504"/>
    </location>
</feature>
<dbReference type="Pfam" id="PF00754">
    <property type="entry name" value="F5_F8_type_C"/>
    <property type="match status" value="1"/>
</dbReference>
<evidence type="ECO:0000256" key="12">
    <source>
        <dbReference type="ARBA" id="ARBA00023136"/>
    </source>
</evidence>
<reference evidence="20 21" key="1">
    <citation type="submission" date="2020-08" db="EMBL/GenBank/DDBJ databases">
        <title>Aphidius gifuensis genome sequencing and assembly.</title>
        <authorList>
            <person name="Du Z."/>
        </authorList>
    </citation>
    <scope>NUCLEOTIDE SEQUENCE [LARGE SCALE GENOMIC DNA]</scope>
    <source>
        <strain evidence="20">YNYX2018</strain>
        <tissue evidence="20">Adults</tissue>
    </source>
</reference>
<evidence type="ECO:0000259" key="18">
    <source>
        <dbReference type="PROSITE" id="PS50011"/>
    </source>
</evidence>
<evidence type="ECO:0000313" key="20">
    <source>
        <dbReference type="EMBL" id="KAF7988672.1"/>
    </source>
</evidence>
<evidence type="ECO:0000256" key="6">
    <source>
        <dbReference type="ARBA" id="ARBA00022723"/>
    </source>
</evidence>
<dbReference type="Gene3D" id="1.10.510.10">
    <property type="entry name" value="Transferase(Phosphotransferase) domain 1"/>
    <property type="match status" value="1"/>
</dbReference>
<evidence type="ECO:0000313" key="21">
    <source>
        <dbReference type="Proteomes" id="UP000639338"/>
    </source>
</evidence>
<keyword evidence="10" id="KW-0067">ATP-binding</keyword>
<dbReference type="SUPFAM" id="SSF49785">
    <property type="entry name" value="Galactose-binding domain-like"/>
    <property type="match status" value="1"/>
</dbReference>
<dbReference type="GO" id="GO:0048680">
    <property type="term" value="P:positive regulation of axon regeneration"/>
    <property type="evidence" value="ECO:0007669"/>
    <property type="project" value="UniProtKB-ARBA"/>
</dbReference>
<comment type="subcellular location">
    <subcellularLocation>
        <location evidence="2">Cell membrane</location>
        <topology evidence="2">Single-pass type I membrane protein</topology>
    </subcellularLocation>
</comment>
<evidence type="ECO:0000256" key="9">
    <source>
        <dbReference type="ARBA" id="ARBA00022801"/>
    </source>
</evidence>
<dbReference type="PROSITE" id="PS50011">
    <property type="entry name" value="PROTEIN_KINASE_DOM"/>
    <property type="match status" value="1"/>
</dbReference>
<dbReference type="SMART" id="SM00231">
    <property type="entry name" value="FA58C"/>
    <property type="match status" value="1"/>
</dbReference>
<keyword evidence="8" id="KW-0547">Nucleotide-binding</keyword>
<dbReference type="PANTHER" id="PTHR24416">
    <property type="entry name" value="TYROSINE-PROTEIN KINASE RECEPTOR"/>
    <property type="match status" value="1"/>
</dbReference>
<dbReference type="EMBL" id="JACMRX010000005">
    <property type="protein sequence ID" value="KAF7988672.1"/>
    <property type="molecule type" value="Genomic_DNA"/>
</dbReference>
<comment type="cofactor">
    <cofactor evidence="1">
        <name>Mn(2+)</name>
        <dbReference type="ChEBI" id="CHEBI:29035"/>
    </cofactor>
</comment>
<dbReference type="GO" id="GO:0043235">
    <property type="term" value="C:receptor complex"/>
    <property type="evidence" value="ECO:0007669"/>
    <property type="project" value="TreeGrafter"/>
</dbReference>
<dbReference type="GO" id="GO:0005524">
    <property type="term" value="F:ATP binding"/>
    <property type="evidence" value="ECO:0007669"/>
    <property type="project" value="UniProtKB-KW"/>
</dbReference>